<name>A0A814BJH4_9BILA</name>
<keyword evidence="7" id="KW-1185">Reference proteome</keyword>
<reference evidence="6" key="1">
    <citation type="submission" date="2021-02" db="EMBL/GenBank/DDBJ databases">
        <authorList>
            <person name="Nowell W R."/>
        </authorList>
    </citation>
    <scope>NUCLEOTIDE SEQUENCE</scope>
    <source>
        <strain evidence="6">Ploen Becks lab</strain>
    </source>
</reference>
<evidence type="ECO:0000256" key="2">
    <source>
        <dbReference type="ARBA" id="ARBA00022771"/>
    </source>
</evidence>
<dbReference type="AlphaFoldDB" id="A0A814BJH4"/>
<dbReference type="OrthoDB" id="6765231at2759"/>
<dbReference type="GO" id="GO:0008270">
    <property type="term" value="F:zinc ion binding"/>
    <property type="evidence" value="ECO:0007669"/>
    <property type="project" value="UniProtKB-KW"/>
</dbReference>
<organism evidence="6 7">
    <name type="scientific">Brachionus calyciflorus</name>
    <dbReference type="NCBI Taxonomy" id="104777"/>
    <lineage>
        <taxon>Eukaryota</taxon>
        <taxon>Metazoa</taxon>
        <taxon>Spiralia</taxon>
        <taxon>Gnathifera</taxon>
        <taxon>Rotifera</taxon>
        <taxon>Eurotatoria</taxon>
        <taxon>Monogononta</taxon>
        <taxon>Pseudotrocha</taxon>
        <taxon>Ploima</taxon>
        <taxon>Brachionidae</taxon>
        <taxon>Brachionus</taxon>
    </lineage>
</organism>
<accession>A0A814BJH4</accession>
<feature type="domain" description="FLYWCH-type" evidence="5">
    <location>
        <begin position="107"/>
        <end position="169"/>
    </location>
</feature>
<dbReference type="EMBL" id="CAJNOC010002335">
    <property type="protein sequence ID" value="CAF0926976.1"/>
    <property type="molecule type" value="Genomic_DNA"/>
</dbReference>
<feature type="compositionally biased region" description="Basic and acidic residues" evidence="4">
    <location>
        <begin position="60"/>
        <end position="71"/>
    </location>
</feature>
<evidence type="ECO:0000313" key="7">
    <source>
        <dbReference type="Proteomes" id="UP000663879"/>
    </source>
</evidence>
<keyword evidence="1" id="KW-0479">Metal-binding</keyword>
<keyword evidence="3" id="KW-0862">Zinc</keyword>
<dbReference type="Gene3D" id="2.20.25.240">
    <property type="match status" value="1"/>
</dbReference>
<dbReference type="InterPro" id="IPR007588">
    <property type="entry name" value="Znf_FLYWCH"/>
</dbReference>
<gene>
    <name evidence="6" type="ORF">OXX778_LOCUS12695</name>
</gene>
<keyword evidence="2" id="KW-0863">Zinc-finger</keyword>
<protein>
    <recommendedName>
        <fullName evidence="5">FLYWCH-type domain-containing protein</fullName>
    </recommendedName>
</protein>
<comment type="caution">
    <text evidence="6">The sequence shown here is derived from an EMBL/GenBank/DDBJ whole genome shotgun (WGS) entry which is preliminary data.</text>
</comment>
<feature type="region of interest" description="Disordered" evidence="4">
    <location>
        <begin position="60"/>
        <end position="81"/>
    </location>
</feature>
<proteinExistence type="predicted"/>
<dbReference type="Proteomes" id="UP000663879">
    <property type="component" value="Unassembled WGS sequence"/>
</dbReference>
<sequence>MALVHLIERQINMDELTNDFEKTLNFDDNSVCSSTLITGEKNHDQVEYCNDYQNEFIFESDRENDENRGEGSDSEESEVDDSQVKLFIDNFVDFDYNSSHSSCLKIVATQQYRPKLAEQGYFFTIDKMDTNVIYWKCERTGSKKVSKCPGRAQSNGFVKPILETIEHNHEPDPIREEVLVVIARILKRSYLTNENPRTIIKECLENLSSEAAAIMPRMNSLTQKIRRILRKKIVYGKNPESVNEIDLKAELKITLRKEAFLWDDSGADDHKRILVFATERNIAILNEVKIWFIDGTFDSCPLIFKQIFTVQAFKNGSRSVREKVRFAPASWNVHDRVLKDMPRTNNNIESWHKNFETDAKKHPTINGLVNQFQKEQSLTDMLIDQLNSGDVYVRRNKVISRDEKIKFLCKNYKLNDLANFLNGLMANI</sequence>
<evidence type="ECO:0000313" key="6">
    <source>
        <dbReference type="EMBL" id="CAF0926976.1"/>
    </source>
</evidence>
<evidence type="ECO:0000259" key="5">
    <source>
        <dbReference type="Pfam" id="PF04500"/>
    </source>
</evidence>
<feature type="compositionally biased region" description="Acidic residues" evidence="4">
    <location>
        <begin position="72"/>
        <end position="81"/>
    </location>
</feature>
<dbReference type="Pfam" id="PF04500">
    <property type="entry name" value="FLYWCH"/>
    <property type="match status" value="1"/>
</dbReference>
<evidence type="ECO:0000256" key="1">
    <source>
        <dbReference type="ARBA" id="ARBA00022723"/>
    </source>
</evidence>
<evidence type="ECO:0000256" key="4">
    <source>
        <dbReference type="SAM" id="MobiDB-lite"/>
    </source>
</evidence>
<evidence type="ECO:0000256" key="3">
    <source>
        <dbReference type="ARBA" id="ARBA00022833"/>
    </source>
</evidence>